<protein>
    <submittedName>
        <fullName evidence="3">Uncharacterized protein</fullName>
    </submittedName>
</protein>
<gene>
    <name evidence="3" type="ORF">CYMTET_46345</name>
</gene>
<feature type="region of interest" description="Disordered" evidence="1">
    <location>
        <begin position="68"/>
        <end position="103"/>
    </location>
</feature>
<organism evidence="3 4">
    <name type="scientific">Cymbomonas tetramitiformis</name>
    <dbReference type="NCBI Taxonomy" id="36881"/>
    <lineage>
        <taxon>Eukaryota</taxon>
        <taxon>Viridiplantae</taxon>
        <taxon>Chlorophyta</taxon>
        <taxon>Pyramimonadophyceae</taxon>
        <taxon>Pyramimonadales</taxon>
        <taxon>Pyramimonadaceae</taxon>
        <taxon>Cymbomonas</taxon>
    </lineage>
</organism>
<dbReference type="AlphaFoldDB" id="A0AAE0EXP4"/>
<evidence type="ECO:0000256" key="1">
    <source>
        <dbReference type="SAM" id="MobiDB-lite"/>
    </source>
</evidence>
<reference evidence="3 4" key="1">
    <citation type="journal article" date="2015" name="Genome Biol. Evol.">
        <title>Comparative Genomics of a Bacterivorous Green Alga Reveals Evolutionary Causalities and Consequences of Phago-Mixotrophic Mode of Nutrition.</title>
        <authorList>
            <person name="Burns J.A."/>
            <person name="Paasch A."/>
            <person name="Narechania A."/>
            <person name="Kim E."/>
        </authorList>
    </citation>
    <scope>NUCLEOTIDE SEQUENCE [LARGE SCALE GENOMIC DNA]</scope>
    <source>
        <strain evidence="3 4">PLY_AMNH</strain>
    </source>
</reference>
<keyword evidence="2" id="KW-0812">Transmembrane</keyword>
<feature type="region of interest" description="Disordered" evidence="1">
    <location>
        <begin position="1"/>
        <end position="27"/>
    </location>
</feature>
<feature type="transmembrane region" description="Helical" evidence="2">
    <location>
        <begin position="117"/>
        <end position="144"/>
    </location>
</feature>
<sequence>MAARDCSQQTAPIDCKSSQGGLWGPPDTRHLREVRRCPAFHCACDCAGRWRRLQGGPSAAELRAIPGASTHATDPERSSPNAAVDTDMLQRRPPPAPRLPLPEGGVDARLARRLCRLFALLFPSWRSLSSVALVVSLLMALLAAQLQVTLQRVQASITVSLVENDEATLRLIGHGTVLLALKTTLLTISGWIGQARAFLGPLCSERMHGLSPGLRLPRSVLRASAASPAECMIRPDLPETSDQSEGFSGRSELDVLSLSLACCHDGQAYAHQRLV</sequence>
<name>A0AAE0EXP4_9CHLO</name>
<accession>A0AAE0EXP4</accession>
<proteinExistence type="predicted"/>
<keyword evidence="2" id="KW-0472">Membrane</keyword>
<evidence type="ECO:0000256" key="2">
    <source>
        <dbReference type="SAM" id="Phobius"/>
    </source>
</evidence>
<evidence type="ECO:0000313" key="4">
    <source>
        <dbReference type="Proteomes" id="UP001190700"/>
    </source>
</evidence>
<keyword evidence="2" id="KW-1133">Transmembrane helix</keyword>
<evidence type="ECO:0000313" key="3">
    <source>
        <dbReference type="EMBL" id="KAK3244029.1"/>
    </source>
</evidence>
<dbReference type="EMBL" id="LGRX02032397">
    <property type="protein sequence ID" value="KAK3244029.1"/>
    <property type="molecule type" value="Genomic_DNA"/>
</dbReference>
<dbReference type="Proteomes" id="UP001190700">
    <property type="component" value="Unassembled WGS sequence"/>
</dbReference>
<feature type="compositionally biased region" description="Polar residues" evidence="1">
    <location>
        <begin position="1"/>
        <end position="20"/>
    </location>
</feature>
<comment type="caution">
    <text evidence="3">The sequence shown here is derived from an EMBL/GenBank/DDBJ whole genome shotgun (WGS) entry which is preliminary data.</text>
</comment>
<keyword evidence="4" id="KW-1185">Reference proteome</keyword>